<evidence type="ECO:0000313" key="2">
    <source>
        <dbReference type="Proteomes" id="UP000265768"/>
    </source>
</evidence>
<dbReference type="OrthoDB" id="8479417at2"/>
<organism evidence="1 2">
    <name type="scientific">Bailinhaonella thermotolerans</name>
    <dbReference type="NCBI Taxonomy" id="1070861"/>
    <lineage>
        <taxon>Bacteria</taxon>
        <taxon>Bacillati</taxon>
        <taxon>Actinomycetota</taxon>
        <taxon>Actinomycetes</taxon>
        <taxon>Streptosporangiales</taxon>
        <taxon>Streptosporangiaceae</taxon>
        <taxon>Bailinhaonella</taxon>
    </lineage>
</organism>
<sequence>MVPIQTVREMAMSLPEVTERPAWGMPCFRVREKIFVSVADDEETIGVAVSKEDRAALCASDPAKFFYREGHDTNYNWMRVRLSAVDPSELRELITDAWRLKAPKRLVTAYDAAHS</sequence>
<dbReference type="Pfam" id="PF04237">
    <property type="entry name" value="YjbR"/>
    <property type="match status" value="1"/>
</dbReference>
<name>A0A3A4A6C1_9ACTN</name>
<dbReference type="InterPro" id="IPR038056">
    <property type="entry name" value="YjbR-like_sf"/>
</dbReference>
<gene>
    <name evidence="1" type="ORF">D5H75_35290</name>
</gene>
<dbReference type="GO" id="GO:0003677">
    <property type="term" value="F:DNA binding"/>
    <property type="evidence" value="ECO:0007669"/>
    <property type="project" value="UniProtKB-KW"/>
</dbReference>
<dbReference type="Gene3D" id="3.90.1150.30">
    <property type="match status" value="1"/>
</dbReference>
<proteinExistence type="predicted"/>
<reference evidence="1 2" key="1">
    <citation type="submission" date="2018-09" db="EMBL/GenBank/DDBJ databases">
        <title>YIM 75507 draft genome.</title>
        <authorList>
            <person name="Tang S."/>
            <person name="Feng Y."/>
        </authorList>
    </citation>
    <scope>NUCLEOTIDE SEQUENCE [LARGE SCALE GENOMIC DNA]</scope>
    <source>
        <strain evidence="1 2">YIM 75507</strain>
    </source>
</reference>
<comment type="caution">
    <text evidence="1">The sequence shown here is derived from an EMBL/GenBank/DDBJ whole genome shotgun (WGS) entry which is preliminary data.</text>
</comment>
<dbReference type="RefSeq" id="WP_119930951.1">
    <property type="nucleotide sequence ID" value="NZ_QZEY01000022.1"/>
</dbReference>
<dbReference type="InterPro" id="IPR058532">
    <property type="entry name" value="YjbR/MT2646/Rv2570-like"/>
</dbReference>
<keyword evidence="1" id="KW-0238">DNA-binding</keyword>
<evidence type="ECO:0000313" key="1">
    <source>
        <dbReference type="EMBL" id="RJL22492.1"/>
    </source>
</evidence>
<dbReference type="AlphaFoldDB" id="A0A3A4A6C1"/>
<dbReference type="SUPFAM" id="SSF142906">
    <property type="entry name" value="YjbR-like"/>
    <property type="match status" value="1"/>
</dbReference>
<dbReference type="Proteomes" id="UP000265768">
    <property type="component" value="Unassembled WGS sequence"/>
</dbReference>
<protein>
    <submittedName>
        <fullName evidence="1">MmcQ/YjbR family DNA-binding protein</fullName>
    </submittedName>
</protein>
<accession>A0A3A4A6C1</accession>
<dbReference type="EMBL" id="QZEY01000022">
    <property type="protein sequence ID" value="RJL22492.1"/>
    <property type="molecule type" value="Genomic_DNA"/>
</dbReference>
<keyword evidence="2" id="KW-1185">Reference proteome</keyword>